<name>J3NBL1_ORYBR</name>
<organism evidence="8">
    <name type="scientific">Oryza brachyantha</name>
    <name type="common">malo sina</name>
    <dbReference type="NCBI Taxonomy" id="4533"/>
    <lineage>
        <taxon>Eukaryota</taxon>
        <taxon>Viridiplantae</taxon>
        <taxon>Streptophyta</taxon>
        <taxon>Embryophyta</taxon>
        <taxon>Tracheophyta</taxon>
        <taxon>Spermatophyta</taxon>
        <taxon>Magnoliopsida</taxon>
        <taxon>Liliopsida</taxon>
        <taxon>Poales</taxon>
        <taxon>Poaceae</taxon>
        <taxon>BOP clade</taxon>
        <taxon>Oryzoideae</taxon>
        <taxon>Oryzeae</taxon>
        <taxon>Oryzinae</taxon>
        <taxon>Oryza</taxon>
    </lineage>
</organism>
<dbReference type="AlphaFoldDB" id="J3NBL1"/>
<keyword evidence="9" id="KW-1185">Reference proteome</keyword>
<feature type="compositionally biased region" description="Polar residues" evidence="6">
    <location>
        <begin position="411"/>
        <end position="420"/>
    </location>
</feature>
<dbReference type="InterPro" id="IPR056280">
    <property type="entry name" value="AIPP2-like_SPOC"/>
</dbReference>
<feature type="region of interest" description="Disordered" evidence="6">
    <location>
        <begin position="236"/>
        <end position="267"/>
    </location>
</feature>
<dbReference type="Pfam" id="PF23121">
    <property type="entry name" value="SPOC_AIPP2"/>
    <property type="match status" value="1"/>
</dbReference>
<dbReference type="eggNOG" id="ENOG502SSKM">
    <property type="taxonomic scope" value="Eukaryota"/>
</dbReference>
<keyword evidence="2" id="KW-0863">Zinc-finger</keyword>
<evidence type="ECO:0000256" key="6">
    <source>
        <dbReference type="SAM" id="MobiDB-lite"/>
    </source>
</evidence>
<dbReference type="GO" id="GO:0140566">
    <property type="term" value="F:histone reader activity"/>
    <property type="evidence" value="ECO:0007669"/>
    <property type="project" value="InterPro"/>
</dbReference>
<dbReference type="PANTHER" id="PTHR33304:SF49">
    <property type="entry name" value="OS12G0161500 PROTEIN"/>
    <property type="match status" value="1"/>
</dbReference>
<keyword evidence="3" id="KW-0862">Zinc</keyword>
<protein>
    <recommendedName>
        <fullName evidence="7">AIPP2-like SPOC-like domain-containing protein</fullName>
    </recommendedName>
</protein>
<evidence type="ECO:0000256" key="5">
    <source>
        <dbReference type="ARBA" id="ARBA00023163"/>
    </source>
</evidence>
<feature type="region of interest" description="Disordered" evidence="6">
    <location>
        <begin position="409"/>
        <end position="429"/>
    </location>
</feature>
<evidence type="ECO:0000256" key="4">
    <source>
        <dbReference type="ARBA" id="ARBA00023015"/>
    </source>
</evidence>
<dbReference type="Proteomes" id="UP000006038">
    <property type="component" value="Chromosome 12"/>
</dbReference>
<keyword evidence="1" id="KW-0479">Metal-binding</keyword>
<feature type="region of interest" description="Disordered" evidence="6">
    <location>
        <begin position="1"/>
        <end position="24"/>
    </location>
</feature>
<reference evidence="8" key="1">
    <citation type="journal article" date="2013" name="Nat. Commun.">
        <title>Whole-genome sequencing of Oryza brachyantha reveals mechanisms underlying Oryza genome evolution.</title>
        <authorList>
            <person name="Chen J."/>
            <person name="Huang Q."/>
            <person name="Gao D."/>
            <person name="Wang J."/>
            <person name="Lang Y."/>
            <person name="Liu T."/>
            <person name="Li B."/>
            <person name="Bai Z."/>
            <person name="Luis Goicoechea J."/>
            <person name="Liang C."/>
            <person name="Chen C."/>
            <person name="Zhang W."/>
            <person name="Sun S."/>
            <person name="Liao Y."/>
            <person name="Zhang X."/>
            <person name="Yang L."/>
            <person name="Song C."/>
            <person name="Wang M."/>
            <person name="Shi J."/>
            <person name="Liu G."/>
            <person name="Liu J."/>
            <person name="Zhou H."/>
            <person name="Zhou W."/>
            <person name="Yu Q."/>
            <person name="An N."/>
            <person name="Chen Y."/>
            <person name="Cai Q."/>
            <person name="Wang B."/>
            <person name="Liu B."/>
            <person name="Min J."/>
            <person name="Huang Y."/>
            <person name="Wu H."/>
            <person name="Li Z."/>
            <person name="Zhang Y."/>
            <person name="Yin Y."/>
            <person name="Song W."/>
            <person name="Jiang J."/>
            <person name="Jackson S.A."/>
            <person name="Wing R.A."/>
            <person name="Wang J."/>
            <person name="Chen M."/>
        </authorList>
    </citation>
    <scope>NUCLEOTIDE SEQUENCE [LARGE SCALE GENOMIC DNA]</scope>
    <source>
        <strain evidence="8">cv. IRGC 101232</strain>
    </source>
</reference>
<dbReference type="EnsemblPlants" id="OB12G13690.1">
    <property type="protein sequence ID" value="OB12G13690.1"/>
    <property type="gene ID" value="OB12G13690"/>
</dbReference>
<proteinExistence type="predicted"/>
<keyword evidence="5" id="KW-0804">Transcription</keyword>
<feature type="compositionally biased region" description="Polar residues" evidence="6">
    <location>
        <begin position="242"/>
        <end position="255"/>
    </location>
</feature>
<dbReference type="GO" id="GO:0008270">
    <property type="term" value="F:zinc ion binding"/>
    <property type="evidence" value="ECO:0007669"/>
    <property type="project" value="UniProtKB-KW"/>
</dbReference>
<feature type="domain" description="AIPP2-like SPOC-like" evidence="7">
    <location>
        <begin position="309"/>
        <end position="402"/>
    </location>
</feature>
<evidence type="ECO:0000259" key="7">
    <source>
        <dbReference type="Pfam" id="PF23121"/>
    </source>
</evidence>
<dbReference type="Gramene" id="OB12G13690.1">
    <property type="protein sequence ID" value="OB12G13690.1"/>
    <property type="gene ID" value="OB12G13690"/>
</dbReference>
<dbReference type="InterPro" id="IPR049914">
    <property type="entry name" value="PHD1-3/5-6"/>
</dbReference>
<evidence type="ECO:0000256" key="2">
    <source>
        <dbReference type="ARBA" id="ARBA00022771"/>
    </source>
</evidence>
<accession>J3NBL1</accession>
<evidence type="ECO:0000256" key="3">
    <source>
        <dbReference type="ARBA" id="ARBA00022833"/>
    </source>
</evidence>
<dbReference type="HOGENOM" id="CLU_041362_1_0_1"/>
<evidence type="ECO:0000313" key="8">
    <source>
        <dbReference type="EnsemblPlants" id="OB12G13690.1"/>
    </source>
</evidence>
<evidence type="ECO:0000313" key="9">
    <source>
        <dbReference type="Proteomes" id="UP000006038"/>
    </source>
</evidence>
<dbReference type="GO" id="GO:0034244">
    <property type="term" value="P:negative regulation of transcription elongation by RNA polymerase II"/>
    <property type="evidence" value="ECO:0007669"/>
    <property type="project" value="InterPro"/>
</dbReference>
<reference evidence="8" key="2">
    <citation type="submission" date="2013-04" db="UniProtKB">
        <authorList>
            <consortium name="EnsemblPlants"/>
        </authorList>
    </citation>
    <scope>IDENTIFICATION</scope>
</reference>
<keyword evidence="4" id="KW-0805">Transcription regulation</keyword>
<sequence>MMNPSRSNFGPIKRTWDKNKSRNGKRFISERMNGIQKDVERSQALRRWPMGCTNSIDNRRKDATNKPVAHRTKIPTFSKVVGAEISITSKRTETFVVGQCSKGVAKNFEKFSHMKASVNKSDFASTLGTGKVNQNFTSIGRNKGIDVHLAEHCNGKRMQGLSHKLANNSLCNGEDPSREECDEVLCLTDGSNRMLSSKLIVDNEGRIRKALPCANNNVSDRSRKRVVPMQQKCMTNDDINKASENLTSKKPSPQNKHGRYIEANEDESDDVNQNVVCSKDGIFGVRVPTALEAIKRQSLLLNEKPIWRSLLPVVKVTKHSRLEVWPMSSEVSGPTDENIHMILFPHSIRSDKDVDQLIKELMDNDLALRAVVGEAEMLIFPSIILPKQYQTFKGKHYLWGVFRPKKDPEGANTQDKVNQESTSAQGSSNASAAAAAATIPANLQWISSSSGIPTGMMFAFVPQPSPRIEQLIQEMQREGVVFVGMPEMAAGPGLVQATAAAAAAAAME</sequence>
<dbReference type="PANTHER" id="PTHR33304">
    <property type="match status" value="1"/>
</dbReference>
<evidence type="ECO:0000256" key="1">
    <source>
        <dbReference type="ARBA" id="ARBA00022723"/>
    </source>
</evidence>